<gene>
    <name evidence="1" type="ORF">RF11_03660</name>
</gene>
<dbReference type="AlphaFoldDB" id="A0A0C2J3I4"/>
<name>A0A0C2J3I4_THEKT</name>
<proteinExistence type="predicted"/>
<dbReference type="Proteomes" id="UP000031668">
    <property type="component" value="Unassembled WGS sequence"/>
</dbReference>
<evidence type="ECO:0000313" key="1">
    <source>
        <dbReference type="EMBL" id="KII72419.1"/>
    </source>
</evidence>
<sequence length="180" mass="20695">MKLLRKFCWSNGRMLCRTYDDVLEAIDMGRLIVLASHGLLSHDEPTFNECLNVFVELFKGPYNTICEERPETNSIVVHLYNSHAHRIVRDCIEAILTRRKISYVRGCGKVLYIMKHVEFDGIRPLFKIDKWLVNDILETYSDEIRANENISSTIIKILNSSTEEKAVDLAVTLNSTLFAA</sequence>
<accession>A0A0C2J3I4</accession>
<dbReference type="EMBL" id="JWZT01001233">
    <property type="protein sequence ID" value="KII72419.1"/>
    <property type="molecule type" value="Genomic_DNA"/>
</dbReference>
<keyword evidence="2" id="KW-1185">Reference proteome</keyword>
<protein>
    <submittedName>
        <fullName evidence="1">Uncharacterized protein</fullName>
    </submittedName>
</protein>
<evidence type="ECO:0000313" key="2">
    <source>
        <dbReference type="Proteomes" id="UP000031668"/>
    </source>
</evidence>
<reference evidence="1 2" key="1">
    <citation type="journal article" date="2014" name="Genome Biol. Evol.">
        <title>The genome of the myxosporean Thelohanellus kitauei shows adaptations to nutrient acquisition within its fish host.</title>
        <authorList>
            <person name="Yang Y."/>
            <person name="Xiong J."/>
            <person name="Zhou Z."/>
            <person name="Huo F."/>
            <person name="Miao W."/>
            <person name="Ran C."/>
            <person name="Liu Y."/>
            <person name="Zhang J."/>
            <person name="Feng J."/>
            <person name="Wang M."/>
            <person name="Wang M."/>
            <person name="Wang L."/>
            <person name="Yao B."/>
        </authorList>
    </citation>
    <scope>NUCLEOTIDE SEQUENCE [LARGE SCALE GENOMIC DNA]</scope>
    <source>
        <strain evidence="1">Wuqing</strain>
    </source>
</reference>
<organism evidence="1 2">
    <name type="scientific">Thelohanellus kitauei</name>
    <name type="common">Myxosporean</name>
    <dbReference type="NCBI Taxonomy" id="669202"/>
    <lineage>
        <taxon>Eukaryota</taxon>
        <taxon>Metazoa</taxon>
        <taxon>Cnidaria</taxon>
        <taxon>Myxozoa</taxon>
        <taxon>Myxosporea</taxon>
        <taxon>Bivalvulida</taxon>
        <taxon>Platysporina</taxon>
        <taxon>Myxobolidae</taxon>
        <taxon>Thelohanellus</taxon>
    </lineage>
</organism>
<comment type="caution">
    <text evidence="1">The sequence shown here is derived from an EMBL/GenBank/DDBJ whole genome shotgun (WGS) entry which is preliminary data.</text>
</comment>